<feature type="transmembrane region" description="Helical" evidence="7">
    <location>
        <begin position="204"/>
        <end position="228"/>
    </location>
</feature>
<evidence type="ECO:0000256" key="3">
    <source>
        <dbReference type="ARBA" id="ARBA00022989"/>
    </source>
</evidence>
<feature type="transmembrane region" description="Helical" evidence="7">
    <location>
        <begin position="12"/>
        <end position="34"/>
    </location>
</feature>
<evidence type="ECO:0000259" key="8">
    <source>
        <dbReference type="Pfam" id="PF20684"/>
    </source>
</evidence>
<evidence type="ECO:0000256" key="4">
    <source>
        <dbReference type="ARBA" id="ARBA00023136"/>
    </source>
</evidence>
<dbReference type="Proteomes" id="UP001265746">
    <property type="component" value="Unassembled WGS sequence"/>
</dbReference>
<dbReference type="PANTHER" id="PTHR33048:SF123">
    <property type="entry name" value="INTEGRAL MEMBRANE PROTEIN"/>
    <property type="match status" value="1"/>
</dbReference>
<sequence>MMSQTDQQRQDSLVILSIVLTTLSTVVVAIRSLIRFVIIRKPSYDEYTIIVALFFTIGYMIEIMFLRENHVGFPASTLTMDNMLEILQTTLAVEVTYYLIVGFIKTSILCMYLRFAVSEIFRYLCYGTIVFQLVFTAICICVTLGQCQPLSKLWDLTGTQPGDCINTTAFFYSTSGVNIITDFWIIALPIKTLNSTTRPLQEKIALAIIFGAGIFAAIMSVVRLQSIYTYTLATDPFRDAIAVNLFSQIEINVAILCASVPALKPIFTPRRLQEFRNGRRYQHRPQDKLDYDSQRSAFSRKRSHPELYPDNIDLTKLSAADRSSTASLGATESEEVVFNKVWLPPNSEIEDAEDEMTFDLPNQKAFHPV</sequence>
<feature type="compositionally biased region" description="Basic and acidic residues" evidence="6">
    <location>
        <begin position="284"/>
        <end position="293"/>
    </location>
</feature>
<dbReference type="PANTHER" id="PTHR33048">
    <property type="entry name" value="PTH11-LIKE INTEGRAL MEMBRANE PROTEIN (AFU_ORTHOLOGUE AFUA_5G11245)"/>
    <property type="match status" value="1"/>
</dbReference>
<evidence type="ECO:0000256" key="7">
    <source>
        <dbReference type="SAM" id="Phobius"/>
    </source>
</evidence>
<keyword evidence="3 7" id="KW-1133">Transmembrane helix</keyword>
<feature type="transmembrane region" description="Helical" evidence="7">
    <location>
        <begin position="123"/>
        <end position="145"/>
    </location>
</feature>
<dbReference type="AlphaFoldDB" id="A0AAD9S5K8"/>
<evidence type="ECO:0000256" key="2">
    <source>
        <dbReference type="ARBA" id="ARBA00022692"/>
    </source>
</evidence>
<evidence type="ECO:0000256" key="1">
    <source>
        <dbReference type="ARBA" id="ARBA00004141"/>
    </source>
</evidence>
<comment type="subcellular location">
    <subcellularLocation>
        <location evidence="1">Membrane</location>
        <topology evidence="1">Multi-pass membrane protein</topology>
    </subcellularLocation>
</comment>
<feature type="transmembrane region" description="Helical" evidence="7">
    <location>
        <begin position="86"/>
        <end position="111"/>
    </location>
</feature>
<evidence type="ECO:0000313" key="9">
    <source>
        <dbReference type="EMBL" id="KAK2599699.1"/>
    </source>
</evidence>
<accession>A0AAD9S5K8</accession>
<keyword evidence="10" id="KW-1185">Reference proteome</keyword>
<feature type="region of interest" description="Disordered" evidence="6">
    <location>
        <begin position="277"/>
        <end position="307"/>
    </location>
</feature>
<dbReference type="EMBL" id="JAUJFL010000007">
    <property type="protein sequence ID" value="KAK2599699.1"/>
    <property type="molecule type" value="Genomic_DNA"/>
</dbReference>
<organism evidence="9 10">
    <name type="scientific">Phomopsis amygdali</name>
    <name type="common">Fusicoccum amygdali</name>
    <dbReference type="NCBI Taxonomy" id="1214568"/>
    <lineage>
        <taxon>Eukaryota</taxon>
        <taxon>Fungi</taxon>
        <taxon>Dikarya</taxon>
        <taxon>Ascomycota</taxon>
        <taxon>Pezizomycotina</taxon>
        <taxon>Sordariomycetes</taxon>
        <taxon>Sordariomycetidae</taxon>
        <taxon>Diaporthales</taxon>
        <taxon>Diaporthaceae</taxon>
        <taxon>Diaporthe</taxon>
    </lineage>
</organism>
<evidence type="ECO:0000256" key="6">
    <source>
        <dbReference type="SAM" id="MobiDB-lite"/>
    </source>
</evidence>
<evidence type="ECO:0000313" key="10">
    <source>
        <dbReference type="Proteomes" id="UP001265746"/>
    </source>
</evidence>
<feature type="domain" description="Rhodopsin" evidence="8">
    <location>
        <begin position="31"/>
        <end position="267"/>
    </location>
</feature>
<dbReference type="InterPro" id="IPR052337">
    <property type="entry name" value="SAT4-like"/>
</dbReference>
<feature type="transmembrane region" description="Helical" evidence="7">
    <location>
        <begin position="169"/>
        <end position="192"/>
    </location>
</feature>
<keyword evidence="4 7" id="KW-0472">Membrane</keyword>
<dbReference type="InterPro" id="IPR049326">
    <property type="entry name" value="Rhodopsin_dom_fungi"/>
</dbReference>
<feature type="transmembrane region" description="Helical" evidence="7">
    <location>
        <begin position="46"/>
        <end position="66"/>
    </location>
</feature>
<comment type="similarity">
    <text evidence="5">Belongs to the SAT4 family.</text>
</comment>
<feature type="transmembrane region" description="Helical" evidence="7">
    <location>
        <begin position="240"/>
        <end position="263"/>
    </location>
</feature>
<name>A0AAD9S5K8_PHOAM</name>
<evidence type="ECO:0000256" key="5">
    <source>
        <dbReference type="ARBA" id="ARBA00038359"/>
    </source>
</evidence>
<dbReference type="Pfam" id="PF20684">
    <property type="entry name" value="Fung_rhodopsin"/>
    <property type="match status" value="1"/>
</dbReference>
<proteinExistence type="inferred from homology"/>
<reference evidence="9" key="1">
    <citation type="submission" date="2023-06" db="EMBL/GenBank/DDBJ databases">
        <authorList>
            <person name="Noh H."/>
        </authorList>
    </citation>
    <scope>NUCLEOTIDE SEQUENCE</scope>
    <source>
        <strain evidence="9">DUCC20226</strain>
    </source>
</reference>
<gene>
    <name evidence="9" type="ORF">N8I77_011431</name>
</gene>
<protein>
    <recommendedName>
        <fullName evidence="8">Rhodopsin domain-containing protein</fullName>
    </recommendedName>
</protein>
<comment type="caution">
    <text evidence="9">The sequence shown here is derived from an EMBL/GenBank/DDBJ whole genome shotgun (WGS) entry which is preliminary data.</text>
</comment>
<dbReference type="GO" id="GO:0016020">
    <property type="term" value="C:membrane"/>
    <property type="evidence" value="ECO:0007669"/>
    <property type="project" value="UniProtKB-SubCell"/>
</dbReference>
<keyword evidence="2 7" id="KW-0812">Transmembrane</keyword>